<accession>A0A7V0Z6C2</accession>
<dbReference type="SUPFAM" id="SSF53335">
    <property type="entry name" value="S-adenosyl-L-methionine-dependent methyltransferases"/>
    <property type="match status" value="1"/>
</dbReference>
<dbReference type="GO" id="GO:0008757">
    <property type="term" value="F:S-adenosylmethionine-dependent methyltransferase activity"/>
    <property type="evidence" value="ECO:0007669"/>
    <property type="project" value="InterPro"/>
</dbReference>
<reference evidence="5" key="1">
    <citation type="journal article" date="2020" name="mSystems">
        <title>Genome- and Community-Level Interaction Insights into Carbon Utilization and Element Cycling Functions of Hydrothermarchaeota in Hydrothermal Sediment.</title>
        <authorList>
            <person name="Zhou Z."/>
            <person name="Liu Y."/>
            <person name="Xu W."/>
            <person name="Pan J."/>
            <person name="Luo Z.H."/>
            <person name="Li M."/>
        </authorList>
    </citation>
    <scope>NUCLEOTIDE SEQUENCE [LARGE SCALE GENOMIC DNA]</scope>
    <source>
        <strain evidence="5">SpSt-258</strain>
    </source>
</reference>
<evidence type="ECO:0000259" key="4">
    <source>
        <dbReference type="Pfam" id="PF08241"/>
    </source>
</evidence>
<dbReference type="PANTHER" id="PTHR43464">
    <property type="entry name" value="METHYLTRANSFERASE"/>
    <property type="match status" value="1"/>
</dbReference>
<dbReference type="InterPro" id="IPR029063">
    <property type="entry name" value="SAM-dependent_MTases_sf"/>
</dbReference>
<evidence type="ECO:0000256" key="1">
    <source>
        <dbReference type="ARBA" id="ARBA00022603"/>
    </source>
</evidence>
<dbReference type="AlphaFoldDB" id="A0A7V0Z6C2"/>
<evidence type="ECO:0000256" key="3">
    <source>
        <dbReference type="ARBA" id="ARBA00022691"/>
    </source>
</evidence>
<organism evidence="5">
    <name type="scientific">candidate division WOR-3 bacterium</name>
    <dbReference type="NCBI Taxonomy" id="2052148"/>
    <lineage>
        <taxon>Bacteria</taxon>
        <taxon>Bacteria division WOR-3</taxon>
    </lineage>
</organism>
<evidence type="ECO:0000256" key="2">
    <source>
        <dbReference type="ARBA" id="ARBA00022679"/>
    </source>
</evidence>
<dbReference type="InterPro" id="IPR013216">
    <property type="entry name" value="Methyltransf_11"/>
</dbReference>
<gene>
    <name evidence="5" type="ORF">ENP86_08050</name>
</gene>
<dbReference type="EMBL" id="DSKY01000020">
    <property type="protein sequence ID" value="HDY59487.1"/>
    <property type="molecule type" value="Genomic_DNA"/>
</dbReference>
<sequence length="228" mass="25827">MVLFDAYAESYDAWFTTPKGRVVWEIEERLLLEFLGPRPGEEILDAGCGTGLFTAALAMRGVRVTGVDVSLAMLTIARKRCRGFSSVVLTRADIAALPVPAESFDAVVCFTVLEFIYHPQEALREMWRVVRPGGRLVVGVLNLLSPWAWARRGRGVFAHARFYSYWDMRTLLREALGPAIAFRWTGAVYFPPWTPQWCLSYVRRFEKLGAIFARPFGAVLLFRVDKKS</sequence>
<keyword evidence="1 5" id="KW-0489">Methyltransferase</keyword>
<evidence type="ECO:0000313" key="5">
    <source>
        <dbReference type="EMBL" id="HDY59487.1"/>
    </source>
</evidence>
<name>A0A7V0Z6C2_UNCW3</name>
<keyword evidence="2 5" id="KW-0808">Transferase</keyword>
<proteinExistence type="predicted"/>
<protein>
    <submittedName>
        <fullName evidence="5">Class I SAM-dependent methyltransferase</fullName>
    </submittedName>
</protein>
<dbReference type="CDD" id="cd02440">
    <property type="entry name" value="AdoMet_MTases"/>
    <property type="match status" value="1"/>
</dbReference>
<feature type="domain" description="Methyltransferase type 11" evidence="4">
    <location>
        <begin position="44"/>
        <end position="138"/>
    </location>
</feature>
<keyword evidence="3" id="KW-0949">S-adenosyl-L-methionine</keyword>
<dbReference type="GO" id="GO:0032259">
    <property type="term" value="P:methylation"/>
    <property type="evidence" value="ECO:0007669"/>
    <property type="project" value="UniProtKB-KW"/>
</dbReference>
<dbReference type="Gene3D" id="3.40.50.150">
    <property type="entry name" value="Vaccinia Virus protein VP39"/>
    <property type="match status" value="1"/>
</dbReference>
<dbReference type="Pfam" id="PF08241">
    <property type="entry name" value="Methyltransf_11"/>
    <property type="match status" value="1"/>
</dbReference>
<comment type="caution">
    <text evidence="5">The sequence shown here is derived from an EMBL/GenBank/DDBJ whole genome shotgun (WGS) entry which is preliminary data.</text>
</comment>
<dbReference type="PANTHER" id="PTHR43464:SF19">
    <property type="entry name" value="UBIQUINONE BIOSYNTHESIS O-METHYLTRANSFERASE, MITOCHONDRIAL"/>
    <property type="match status" value="1"/>
</dbReference>